<dbReference type="EMBL" id="JAEHOD010000099">
    <property type="protein sequence ID" value="KAG2427721.1"/>
    <property type="molecule type" value="Genomic_DNA"/>
</dbReference>
<organism evidence="2 3">
    <name type="scientific">Chlamydomonas schloesseri</name>
    <dbReference type="NCBI Taxonomy" id="2026947"/>
    <lineage>
        <taxon>Eukaryota</taxon>
        <taxon>Viridiplantae</taxon>
        <taxon>Chlorophyta</taxon>
        <taxon>core chlorophytes</taxon>
        <taxon>Chlorophyceae</taxon>
        <taxon>CS clade</taxon>
        <taxon>Chlamydomonadales</taxon>
        <taxon>Chlamydomonadaceae</taxon>
        <taxon>Chlamydomonas</taxon>
    </lineage>
</organism>
<feature type="compositionally biased region" description="Low complexity" evidence="1">
    <location>
        <begin position="1025"/>
        <end position="1039"/>
    </location>
</feature>
<feature type="compositionally biased region" description="Polar residues" evidence="1">
    <location>
        <begin position="2191"/>
        <end position="2202"/>
    </location>
</feature>
<name>A0A835VWI2_9CHLO</name>
<protein>
    <submittedName>
        <fullName evidence="2">Uncharacterized protein</fullName>
    </submittedName>
</protein>
<feature type="region of interest" description="Disordered" evidence="1">
    <location>
        <begin position="1280"/>
        <end position="1306"/>
    </location>
</feature>
<feature type="compositionally biased region" description="Basic and acidic residues" evidence="1">
    <location>
        <begin position="52"/>
        <end position="68"/>
    </location>
</feature>
<feature type="compositionally biased region" description="Basic and acidic residues" evidence="1">
    <location>
        <begin position="731"/>
        <end position="740"/>
    </location>
</feature>
<feature type="compositionally biased region" description="Low complexity" evidence="1">
    <location>
        <begin position="1793"/>
        <end position="1832"/>
    </location>
</feature>
<reference evidence="2" key="1">
    <citation type="journal article" date="2020" name="bioRxiv">
        <title>Comparative genomics of Chlamydomonas.</title>
        <authorList>
            <person name="Craig R.J."/>
            <person name="Hasan A.R."/>
            <person name="Ness R.W."/>
            <person name="Keightley P.D."/>
        </authorList>
    </citation>
    <scope>NUCLEOTIDE SEQUENCE</scope>
    <source>
        <strain evidence="2">CCAP 11/173</strain>
    </source>
</reference>
<feature type="compositionally biased region" description="Low complexity" evidence="1">
    <location>
        <begin position="829"/>
        <end position="839"/>
    </location>
</feature>
<feature type="region of interest" description="Disordered" evidence="1">
    <location>
        <begin position="542"/>
        <end position="564"/>
    </location>
</feature>
<feature type="compositionally biased region" description="Low complexity" evidence="1">
    <location>
        <begin position="1851"/>
        <end position="1867"/>
    </location>
</feature>
<keyword evidence="3" id="KW-1185">Reference proteome</keyword>
<feature type="region of interest" description="Disordered" evidence="1">
    <location>
        <begin position="969"/>
        <end position="1052"/>
    </location>
</feature>
<feature type="region of interest" description="Disordered" evidence="1">
    <location>
        <begin position="119"/>
        <end position="169"/>
    </location>
</feature>
<feature type="region of interest" description="Disordered" evidence="1">
    <location>
        <begin position="815"/>
        <end position="839"/>
    </location>
</feature>
<feature type="region of interest" description="Disordered" evidence="1">
    <location>
        <begin position="599"/>
        <end position="627"/>
    </location>
</feature>
<feature type="region of interest" description="Disordered" evidence="1">
    <location>
        <begin position="1134"/>
        <end position="1159"/>
    </location>
</feature>
<gene>
    <name evidence="2" type="ORF">HYH02_014552</name>
</gene>
<feature type="region of interest" description="Disordered" evidence="1">
    <location>
        <begin position="1472"/>
        <end position="1497"/>
    </location>
</feature>
<dbReference type="PANTHER" id="PTHR33995:SF8">
    <property type="entry name" value="PRION-LIKE-(Q_N-RICH)-DOMAIN-BEARING PROTEIN"/>
    <property type="match status" value="1"/>
</dbReference>
<feature type="region of interest" description="Disordered" evidence="1">
    <location>
        <begin position="1758"/>
        <end position="1877"/>
    </location>
</feature>
<feature type="compositionally biased region" description="Polar residues" evidence="1">
    <location>
        <begin position="1285"/>
        <end position="1294"/>
    </location>
</feature>
<feature type="region of interest" description="Disordered" evidence="1">
    <location>
        <begin position="2164"/>
        <end position="2259"/>
    </location>
</feature>
<feature type="compositionally biased region" description="Basic residues" evidence="1">
    <location>
        <begin position="1138"/>
        <end position="1147"/>
    </location>
</feature>
<feature type="compositionally biased region" description="Polar residues" evidence="1">
    <location>
        <begin position="2212"/>
        <end position="2233"/>
    </location>
</feature>
<proteinExistence type="predicted"/>
<feature type="compositionally biased region" description="Pro residues" evidence="1">
    <location>
        <begin position="2171"/>
        <end position="2186"/>
    </location>
</feature>
<feature type="compositionally biased region" description="Low complexity" evidence="1">
    <location>
        <begin position="1474"/>
        <end position="1497"/>
    </location>
</feature>
<dbReference type="Proteomes" id="UP000613740">
    <property type="component" value="Unassembled WGS sequence"/>
</dbReference>
<evidence type="ECO:0000256" key="1">
    <source>
        <dbReference type="SAM" id="MobiDB-lite"/>
    </source>
</evidence>
<evidence type="ECO:0000313" key="3">
    <source>
        <dbReference type="Proteomes" id="UP000613740"/>
    </source>
</evidence>
<evidence type="ECO:0000313" key="2">
    <source>
        <dbReference type="EMBL" id="KAG2427721.1"/>
    </source>
</evidence>
<feature type="compositionally biased region" description="Low complexity" evidence="1">
    <location>
        <begin position="599"/>
        <end position="613"/>
    </location>
</feature>
<feature type="compositionally biased region" description="Low complexity" evidence="1">
    <location>
        <begin position="1994"/>
        <end position="2008"/>
    </location>
</feature>
<dbReference type="OrthoDB" id="550298at2759"/>
<feature type="region of interest" description="Disordered" evidence="1">
    <location>
        <begin position="1978"/>
        <end position="2019"/>
    </location>
</feature>
<comment type="caution">
    <text evidence="2">The sequence shown here is derived from an EMBL/GenBank/DDBJ whole genome shotgun (WGS) entry which is preliminary data.</text>
</comment>
<feature type="compositionally biased region" description="Acidic residues" evidence="1">
    <location>
        <begin position="120"/>
        <end position="130"/>
    </location>
</feature>
<feature type="region of interest" description="Disordered" evidence="1">
    <location>
        <begin position="724"/>
        <end position="767"/>
    </location>
</feature>
<feature type="region of interest" description="Disordered" evidence="1">
    <location>
        <begin position="1"/>
        <end position="68"/>
    </location>
</feature>
<accession>A0A835VWI2</accession>
<feature type="compositionally biased region" description="Basic and acidic residues" evidence="1">
    <location>
        <begin position="1758"/>
        <end position="1767"/>
    </location>
</feature>
<sequence>MKRTGGQDGAPSAKRPKEGTGAARSRSTSPPRYDAAAPLRERLEQYCTPRKRNTDRAKSRPASELDPKVRELARSLPITYLRCGEPPKLARLLGAHDANAQNVTVDCQCDTCQEWNREDELADSEADPDENSPGRGADAHSSSNSSTGIGDRTSSSVDGAADGDGGPGASSFRGRLYNLPQWLEHCTGLRISGLDPKRQPAQYRDLVLSAVDVVDAAGGEDARPGLTPSSGSVTAATARSMSLRDCLKHLTRTELAKAAGRFQARQPGAGSSGAAHDCLGALVGRRLHVFYAEELPRARWFSGAVLQPASDLVSLQVEWEAWTDYQGVTNPATQEEVLLGVTLLHWGPSAPQQLPDCPEGAHICPLPSLELQQQQQQRAVPPARAACNLPAGAPGSSSEVAGSALVHEPELEPRPCEIAGAQQGQFARPARRPADHMMVRPPRTGGGPGSGPVLDQPAGPRLHQDGCQDPAAQLQQEAAAPVAGPCRQGAYPQLLPEDQVAHRRAGHLCVELDQGQGQNQQVLCREGLVAAEQLLAPNTVDADVPNNVKHRSNGACTQSGSHDDPVAAAPVSLTAAGQDSRAAAAAGVERLLAVITTHSMSSTSTSTSTASQHGAGGTAGASSQRQAAEGTGSLAAILLPVAASNVALEPPIGAGGHTDVPSAPNMADCRSPRMQASPRGLMSLHRMPLTQQPSALKSQAFAPLPRPAGAVVLACKVLSQDYELHSSSSDGGEHGEERALPPEPDSSGGDAVDQGHPSIADEGKLADVQRPLAEPVVKAASRRASPAVLHPSWFDPAVIESIGAATVQEALLQEEEAASPPAAPPLTGPGPAQANGAAAAQPVAASEIAQSASPQRGVSVAAELAIGPEAAAQDGLKLPPKQLQGPVAAVEPTEGAVVAAPPLPTAAAPGAPAVGPRDFQREPVECVPTALAEIALGAPVPTSQGASARGAASGAPYVWRLGAGEACQGPKADEVAHGSSGARGCNEATRGGEAQAAEGQRGRGPGLPPVLAGAGGGNLKEQEDAAQQQLQQEQQQQQQSSRPHADANARHSVPTADGAFNQANAVMQSEAMAMDGDAGDAKPAVSPPVAQPEGFAPMLRLVVPSPRFLIPEQSDRWALANRCRELGERFSHALSHGHTPHSRHALHRQPSPNQHLPDGGLMAGPTCSATGLLAAGESAAESRVTILLANATNSANTRVSPQQYGALEAALQRYMQLQLAADKEAGAAESAAGALQLSVVGPEPCSRVSLEHPELVVLPLDLQHGHMLLLAAEHHFVASSSSSSNDNDLQQRLKQPSGPGRDSAGTADALRSVASAPLPSARSGPTPVQAGVSAAGMVTSYVMTCSSRDWAAAGADVGVELAVKLITCAIPGAVGLHQVVLTLAVRMPAALHHSPTQPAVVVDWHALTRLAVWLGLGLNQVASTPSKAGASSCATQQADEGAQLLRQLLDPALLLAPLPQPRAGVCYRPQEPLAAQQAHDQPARQQQQQQHDQLPAEQQTYEQAQVQELEQARGPPGPEPSVCDEVAAVAAAAAETEAVEAEAAGRAARVQQLVLALNPVLLRALEEFELRRDLQPLLEGMSVDAAAQGWAVVLSQLSTAAGQQEMREQQATEAGATKARTACAAVRRLHGLLGVAEALAAEAAETRGLSGSSECESARRERCGDIGPGLAQLLELYWAAKRCFRIEEWWEGVVRLRALMAAMQSAGGGRQHQRSVLEVCSRLLFSPKWPPQLQVPGMGPPDPARLAAAWDEVLEEARSRRQLREQAEQEEPAEEHSGQQQLQQTLGPGNSLQQQQHQQQRLRQQKEQQQQQPAFTHAVGARAAAAESQQLAVGSGLRRSVSRPAEPPLGARPVAQSAAQAAMRAAPNQEPHKSALQQGLPRPVQQLVNQPLHQQQHQQQQQQQQQTVQQPRPRAVQPAGQQQQQQQRVQQQQPALNPFSYQLLQNAQLLQNQVLNQQLGQQMLQLIQQQFQQQQQPQQQHVQRQQSAYPQSTPLQQAAAAVQAPAAPRHQQSFPNSAGAAAAVATANGAVTGAAPPGAGAGAGAHDHHHHRHLGIMVRGWREVGPESSGQHRLYTMLYEYEGLQLDTTYSVDSDQVPLLELSVGESRELALHTVANSVASQVRAVGISPPPHVERALLAAATTTPEHLAWLVAQLKAYRSGRAGGQAAPMPAPPAPAPAPAPPAVGRPVSFSTAYTSSSHRQQQQQQQQQRAELQQPHYSMHQQAVAGNSSSWTAVGGVQGGAAGAWPGQTAVPPPQPAAAQWLPPVPAQSPHAAAAAAAAAAVMGQQYYAAAAVPPAQHVYGGAVQAPAPAPRVSTLGDVWDQLGA</sequence>
<feature type="region of interest" description="Disordered" evidence="1">
    <location>
        <begin position="1889"/>
        <end position="1933"/>
    </location>
</feature>
<dbReference type="PANTHER" id="PTHR33995">
    <property type="entry name" value="PROTEIN CBG18546"/>
    <property type="match status" value="1"/>
</dbReference>